<name>C1MXE6_MICPC</name>
<feature type="chain" id="PRO_5002912226" evidence="1">
    <location>
        <begin position="25"/>
        <end position="304"/>
    </location>
</feature>
<organism evidence="4">
    <name type="scientific">Micromonas pusilla (strain CCMP1545)</name>
    <name type="common">Picoplanktonic green alga</name>
    <dbReference type="NCBI Taxonomy" id="564608"/>
    <lineage>
        <taxon>Eukaryota</taxon>
        <taxon>Viridiplantae</taxon>
        <taxon>Chlorophyta</taxon>
        <taxon>Mamiellophyceae</taxon>
        <taxon>Mamiellales</taxon>
        <taxon>Mamiellaceae</taxon>
        <taxon>Micromonas</taxon>
    </lineage>
</organism>
<feature type="signal peptide" evidence="1">
    <location>
        <begin position="1"/>
        <end position="24"/>
    </location>
</feature>
<sequence>MARARVISALALLFVLAIATVVAADESCDATRGSCAADAAPEESPADVAKLRGLPLVLWLNLDADADRRGHMERMFDRWNVTNHVRVRGHDARRVDVTTLLHGGAAAHPGEIGCTVSHLKALRYFVTRTDEDVALIMEDDADIEQASHWSFAWEEFFDALPVDYDTVQLSLINTQRVHVSLHPRFSNDYGAAAYLVTRHHATKLLRQHVVSDDAVDSDDGVKYRLDNSATGRATSEEILFHAGRGYAVAVFNYRYRGMRTTIHQHEGESLERDHDLIQQRSSKPVREFWEQHGSTTTLSVLMRF</sequence>
<feature type="non-terminal residue" evidence="3">
    <location>
        <position position="304"/>
    </location>
</feature>
<keyword evidence="3" id="KW-0808">Transferase</keyword>
<dbReference type="InterPro" id="IPR002654">
    <property type="entry name" value="Glyco_trans_25"/>
</dbReference>
<dbReference type="Proteomes" id="UP000001876">
    <property type="component" value="Unassembled WGS sequence"/>
</dbReference>
<gene>
    <name evidence="3" type="ORF">MICPUCDRAFT_19208</name>
</gene>
<accession>C1MXE6</accession>
<evidence type="ECO:0000259" key="2">
    <source>
        <dbReference type="Pfam" id="PF01755"/>
    </source>
</evidence>
<protein>
    <submittedName>
        <fullName evidence="3">Glycosyltransferase family 25 protein</fullName>
    </submittedName>
</protein>
<dbReference type="EMBL" id="GG663742">
    <property type="protein sequence ID" value="EEH55150.1"/>
    <property type="molecule type" value="Genomic_DNA"/>
</dbReference>
<evidence type="ECO:0000256" key="1">
    <source>
        <dbReference type="SAM" id="SignalP"/>
    </source>
</evidence>
<evidence type="ECO:0000313" key="3">
    <source>
        <dbReference type="EMBL" id="EEH55150.1"/>
    </source>
</evidence>
<keyword evidence="1" id="KW-0732">Signal</keyword>
<feature type="domain" description="Glycosyl transferase family 25" evidence="2">
    <location>
        <begin position="61"/>
        <end position="207"/>
    </location>
</feature>
<dbReference type="Pfam" id="PF01755">
    <property type="entry name" value="Glyco_transf_25"/>
    <property type="match status" value="1"/>
</dbReference>
<proteinExistence type="predicted"/>
<dbReference type="KEGG" id="mpp:MICPUCDRAFT_19208"/>
<keyword evidence="4" id="KW-1185">Reference proteome</keyword>
<dbReference type="GO" id="GO:0016740">
    <property type="term" value="F:transferase activity"/>
    <property type="evidence" value="ECO:0007669"/>
    <property type="project" value="UniProtKB-KW"/>
</dbReference>
<dbReference type="GeneID" id="9686118"/>
<reference evidence="3 4" key="1">
    <citation type="journal article" date="2009" name="Science">
        <title>Green evolution and dynamic adaptations revealed by genomes of the marine picoeukaryotes Micromonas.</title>
        <authorList>
            <person name="Worden A.Z."/>
            <person name="Lee J.H."/>
            <person name="Mock T."/>
            <person name="Rouze P."/>
            <person name="Simmons M.P."/>
            <person name="Aerts A.L."/>
            <person name="Allen A.E."/>
            <person name="Cuvelier M.L."/>
            <person name="Derelle E."/>
            <person name="Everett M.V."/>
            <person name="Foulon E."/>
            <person name="Grimwood J."/>
            <person name="Gundlach H."/>
            <person name="Henrissat B."/>
            <person name="Napoli C."/>
            <person name="McDonald S.M."/>
            <person name="Parker M.S."/>
            <person name="Rombauts S."/>
            <person name="Salamov A."/>
            <person name="Von Dassow P."/>
            <person name="Badger J.H."/>
            <person name="Coutinho P.M."/>
            <person name="Demir E."/>
            <person name="Dubchak I."/>
            <person name="Gentemann C."/>
            <person name="Eikrem W."/>
            <person name="Gready J.E."/>
            <person name="John U."/>
            <person name="Lanier W."/>
            <person name="Lindquist E.A."/>
            <person name="Lucas S."/>
            <person name="Mayer K.F."/>
            <person name="Moreau H."/>
            <person name="Not F."/>
            <person name="Otillar R."/>
            <person name="Panaud O."/>
            <person name="Pangilinan J."/>
            <person name="Paulsen I."/>
            <person name="Piegu B."/>
            <person name="Poliakov A."/>
            <person name="Robbens S."/>
            <person name="Schmutz J."/>
            <person name="Toulza E."/>
            <person name="Wyss T."/>
            <person name="Zelensky A."/>
            <person name="Zhou K."/>
            <person name="Armbrust E.V."/>
            <person name="Bhattacharya D."/>
            <person name="Goodenough U.W."/>
            <person name="Van de Peer Y."/>
            <person name="Grigoriev I.V."/>
        </authorList>
    </citation>
    <scope>NUCLEOTIDE SEQUENCE [LARGE SCALE GENOMIC DNA]</scope>
    <source>
        <strain evidence="3 4">CCMP1545</strain>
    </source>
</reference>
<dbReference type="AlphaFoldDB" id="C1MXE6"/>
<dbReference type="OrthoDB" id="47375at2759"/>
<evidence type="ECO:0000313" key="4">
    <source>
        <dbReference type="Proteomes" id="UP000001876"/>
    </source>
</evidence>
<dbReference type="RefSeq" id="XP_003060381.1">
    <property type="nucleotide sequence ID" value="XM_003060335.1"/>
</dbReference>